<dbReference type="OrthoDB" id="2151402at2"/>
<comment type="caution">
    <text evidence="2">The sequence shown here is derived from an EMBL/GenBank/DDBJ whole genome shotgun (WGS) entry which is preliminary data.</text>
</comment>
<dbReference type="Gene3D" id="3.40.710.10">
    <property type="entry name" value="DD-peptidase/beta-lactamase superfamily"/>
    <property type="match status" value="1"/>
</dbReference>
<keyword evidence="2" id="KW-0645">Protease</keyword>
<gene>
    <name evidence="2" type="ORF">IV80_GL001662</name>
</gene>
<reference evidence="2 3" key="1">
    <citation type="journal article" date="2015" name="Genome Announc.">
        <title>Expanding the biotechnology potential of lactobacilli through comparative genomics of 213 strains and associated genera.</title>
        <authorList>
            <person name="Sun Z."/>
            <person name="Harris H.M."/>
            <person name="McCann A."/>
            <person name="Guo C."/>
            <person name="Argimon S."/>
            <person name="Zhang W."/>
            <person name="Yang X."/>
            <person name="Jeffery I.B."/>
            <person name="Cooney J.C."/>
            <person name="Kagawa T.F."/>
            <person name="Liu W."/>
            <person name="Song Y."/>
            <person name="Salvetti E."/>
            <person name="Wrobel A."/>
            <person name="Rasinkangas P."/>
            <person name="Parkhill J."/>
            <person name="Rea M.C."/>
            <person name="O'Sullivan O."/>
            <person name="Ritari J."/>
            <person name="Douillard F.P."/>
            <person name="Paul Ross R."/>
            <person name="Yang R."/>
            <person name="Briner A.E."/>
            <person name="Felis G.E."/>
            <person name="de Vos W.M."/>
            <person name="Barrangou R."/>
            <person name="Klaenhammer T.R."/>
            <person name="Caufield P.W."/>
            <person name="Cui Y."/>
            <person name="Zhang H."/>
            <person name="O'Toole P.W."/>
        </authorList>
    </citation>
    <scope>NUCLEOTIDE SEQUENCE [LARGE SCALE GENOMIC DNA]</scope>
    <source>
        <strain evidence="2 3">DSM 17757</strain>
    </source>
</reference>
<dbReference type="InterPro" id="IPR050789">
    <property type="entry name" value="Diverse_Enzym_Activities"/>
</dbReference>
<keyword evidence="2" id="KW-0378">Hydrolase</keyword>
<dbReference type="AlphaFoldDB" id="A0A0R2IWJ8"/>
<evidence type="ECO:0000259" key="1">
    <source>
        <dbReference type="Pfam" id="PF00144"/>
    </source>
</evidence>
<dbReference type="InterPro" id="IPR001466">
    <property type="entry name" value="Beta-lactam-related"/>
</dbReference>
<accession>A0A0R2IWJ8</accession>
<dbReference type="GO" id="GO:0004180">
    <property type="term" value="F:carboxypeptidase activity"/>
    <property type="evidence" value="ECO:0007669"/>
    <property type="project" value="UniProtKB-KW"/>
</dbReference>
<name>A0A0R2IWJ8_9LACO</name>
<dbReference type="PATRIC" id="fig|319652.3.peg.1683"/>
<evidence type="ECO:0000313" key="3">
    <source>
        <dbReference type="Proteomes" id="UP000051568"/>
    </source>
</evidence>
<protein>
    <submittedName>
        <fullName evidence="2">Serine-type D-Ala-D-Ala carboxypeptidase</fullName>
    </submittedName>
</protein>
<dbReference type="PANTHER" id="PTHR43283">
    <property type="entry name" value="BETA-LACTAMASE-RELATED"/>
    <property type="match status" value="1"/>
</dbReference>
<dbReference type="PANTHER" id="PTHR43283:SF3">
    <property type="entry name" value="BETA-LACTAMASE FAMILY PROTEIN (AFU_ORTHOLOGUE AFUA_5G07500)"/>
    <property type="match status" value="1"/>
</dbReference>
<dbReference type="Pfam" id="PF00144">
    <property type="entry name" value="Beta-lactamase"/>
    <property type="match status" value="1"/>
</dbReference>
<dbReference type="Proteomes" id="UP000051568">
    <property type="component" value="Unassembled WGS sequence"/>
</dbReference>
<dbReference type="SUPFAM" id="SSF56601">
    <property type="entry name" value="beta-lactamase/transpeptidase-like"/>
    <property type="match status" value="1"/>
</dbReference>
<sequence>MKKYLGRLIFVGFLVAVILGAIGFSYHNYRVMQVSDPTFFSESTKHIPARKLVPKTFKPQRLILNQPPLTPQKRRIKRALNPVIGENKFVGTILLVRNGQQIYNQGYGYANFQRQGLNNAQSEYQILSMQKSLTATLVMQQIQAGRIKLTDRLAKYYPEVPGSEQITIRMMLNMMTGLRIRKYSTRSLSGHAVVDYAIHHVRFVSTLNHQWSYQPVNFTLLAGVLQQVTHKSYYQLFQTHLIKPLRLHHTGFVMLASRAKWLSTPYHNKSLRETTVNYLYPFHESPANQHNELATGNVYMNTADFYKATKNILQGGLITWQSAQILHDAAGNKKGYAGGLYQASANSYWSHGLGYGEESGMMISKNGQNAVIMLSNYHRKTPNLVKQCHFIYQQLMAGAY</sequence>
<dbReference type="InterPro" id="IPR012338">
    <property type="entry name" value="Beta-lactam/transpept-like"/>
</dbReference>
<feature type="domain" description="Beta-lactamase-related" evidence="1">
    <location>
        <begin position="93"/>
        <end position="376"/>
    </location>
</feature>
<proteinExistence type="predicted"/>
<evidence type="ECO:0000313" key="2">
    <source>
        <dbReference type="EMBL" id="KRN66100.1"/>
    </source>
</evidence>
<dbReference type="EMBL" id="JQBR01000006">
    <property type="protein sequence ID" value="KRN66100.1"/>
    <property type="molecule type" value="Genomic_DNA"/>
</dbReference>
<dbReference type="RefSeq" id="WP_057751393.1">
    <property type="nucleotide sequence ID" value="NZ_BJVH01000007.1"/>
</dbReference>
<keyword evidence="2" id="KW-0121">Carboxypeptidase</keyword>
<organism evidence="2 3">
    <name type="scientific">Pediococcus cellicola</name>
    <dbReference type="NCBI Taxonomy" id="319652"/>
    <lineage>
        <taxon>Bacteria</taxon>
        <taxon>Bacillati</taxon>
        <taxon>Bacillota</taxon>
        <taxon>Bacilli</taxon>
        <taxon>Lactobacillales</taxon>
        <taxon>Lactobacillaceae</taxon>
        <taxon>Pediococcus</taxon>
    </lineage>
</organism>
<dbReference type="STRING" id="319652.IV80_GL001662"/>
<keyword evidence="3" id="KW-1185">Reference proteome</keyword>